<dbReference type="KEGG" id="rfo:REIFOR_01052"/>
<keyword evidence="3 11" id="KW-0489">Methyltransferase</keyword>
<keyword evidence="2" id="KW-0698">rRNA processing</keyword>
<dbReference type="InterPro" id="IPR011224">
    <property type="entry name" value="rRNA_MeTrfase_M"/>
</dbReference>
<evidence type="ECO:0000256" key="4">
    <source>
        <dbReference type="ARBA" id="ARBA00022679"/>
    </source>
</evidence>
<dbReference type="GO" id="GO:0032259">
    <property type="term" value="P:methylation"/>
    <property type="evidence" value="ECO:0007669"/>
    <property type="project" value="UniProtKB-KW"/>
</dbReference>
<feature type="domain" description="Ribosomal RNA methyltransferase FtsJ" evidence="8">
    <location>
        <begin position="186"/>
        <end position="277"/>
    </location>
</feature>
<dbReference type="Gene3D" id="3.30.2300.20">
    <property type="match status" value="1"/>
</dbReference>
<evidence type="ECO:0000256" key="7">
    <source>
        <dbReference type="PIRSR" id="PIRSR028774-2"/>
    </source>
</evidence>
<evidence type="ECO:0000259" key="10">
    <source>
        <dbReference type="Pfam" id="PF21239"/>
    </source>
</evidence>
<name>A0A2K8KN10_9GAMM</name>
<feature type="binding site" evidence="7">
    <location>
        <position position="188"/>
    </location>
    <ligand>
        <name>S-adenosyl-L-methionine</name>
        <dbReference type="ChEBI" id="CHEBI:59789"/>
    </ligand>
</feature>
<evidence type="ECO:0000313" key="12">
    <source>
        <dbReference type="Proteomes" id="UP000229757"/>
    </source>
</evidence>
<dbReference type="Proteomes" id="UP000229757">
    <property type="component" value="Chromosome"/>
</dbReference>
<protein>
    <submittedName>
        <fullName evidence="11">LSU rRNA 2'-O-methyl-C2498 methyltransferase RlmM</fullName>
    </submittedName>
</protein>
<dbReference type="PANTHER" id="PTHR37524:SF2">
    <property type="entry name" value="RIBOSOMAL RNA METHYLTRANSFERASE FTSJ DOMAIN-CONTAINING PROTEIN"/>
    <property type="match status" value="1"/>
</dbReference>
<feature type="binding site" evidence="7">
    <location>
        <position position="239"/>
    </location>
    <ligand>
        <name>S-adenosyl-L-methionine</name>
        <dbReference type="ChEBI" id="CHEBI:59789"/>
    </ligand>
</feature>
<evidence type="ECO:0000256" key="1">
    <source>
        <dbReference type="ARBA" id="ARBA00022490"/>
    </source>
</evidence>
<reference evidence="11 12" key="1">
    <citation type="journal article" date="2017" name="Environ. Microbiol.">
        <title>Genomic and physiological analyses of 'Reinekea forsetii' reveal a versatile opportunistic lifestyle during spring algae blooms.</title>
        <authorList>
            <person name="Avci B."/>
            <person name="Hahnke R.L."/>
            <person name="Chafee M."/>
            <person name="Fischer T."/>
            <person name="Gruber-Vodicka H."/>
            <person name="Tegetmeyer H.E."/>
            <person name="Harder J."/>
            <person name="Fuchs B.M."/>
            <person name="Amann R.I."/>
            <person name="Teeling H."/>
        </authorList>
    </citation>
    <scope>NUCLEOTIDE SEQUENCE [LARGE SCALE GENOMIC DNA]</scope>
    <source>
        <strain evidence="11 12">Hel1_31_D35</strain>
    </source>
</reference>
<dbReference type="Gene3D" id="3.40.50.150">
    <property type="entry name" value="Vaccinia Virus protein VP39"/>
    <property type="match status" value="1"/>
</dbReference>
<dbReference type="RefSeq" id="WP_100256563.1">
    <property type="nucleotide sequence ID" value="NZ_CP011797.1"/>
</dbReference>
<evidence type="ECO:0000259" key="8">
    <source>
        <dbReference type="Pfam" id="PF01728"/>
    </source>
</evidence>
<dbReference type="InterPro" id="IPR040739">
    <property type="entry name" value="RlmM_FDX"/>
</dbReference>
<dbReference type="Pfam" id="PF21239">
    <property type="entry name" value="RLMM_N"/>
    <property type="match status" value="1"/>
</dbReference>
<evidence type="ECO:0000256" key="5">
    <source>
        <dbReference type="ARBA" id="ARBA00022691"/>
    </source>
</evidence>
<proteinExistence type="predicted"/>
<feature type="active site" description="Proton acceptor" evidence="6">
    <location>
        <position position="304"/>
    </location>
</feature>
<dbReference type="GO" id="GO:0008168">
    <property type="term" value="F:methyltransferase activity"/>
    <property type="evidence" value="ECO:0007669"/>
    <property type="project" value="UniProtKB-KW"/>
</dbReference>
<dbReference type="Pfam" id="PF18125">
    <property type="entry name" value="RlmM_FDX"/>
    <property type="match status" value="1"/>
</dbReference>
<evidence type="ECO:0000256" key="3">
    <source>
        <dbReference type="ARBA" id="ARBA00022603"/>
    </source>
</evidence>
<dbReference type="NCBIfam" id="NF008734">
    <property type="entry name" value="PRK11760.1"/>
    <property type="match status" value="1"/>
</dbReference>
<sequence length="357" mass="40686">MTALLLYCRPGFEKECLAEITYMAGEKGYFGWSNLLINSGFVIFETENAAEVYPLWQKSVFCREAWPIHHRLEDLDPSDRLGPIQQAVTSLVSETGVRLFGNVSCEYAEGDDFHSTSRFAGKFVHPVRQALRNQGLLSKKEDPSLPTLRLFFKDSAQVLVGLDEPRLRAPWPMGIARLRFPSAAPSRSTLKLEEAFAAFLGPEWRALLADCRTGVDLGAAPGGWTWQLVKQELYVYAVDNGSMDKTLMASGLVEHVLADGFTWKPFKMVDWLVCDMVEKPARVARLMYDWLDGRHAKYAIFNLKLPMKKRFHEWQEIKAQLDSLIAENHPKAVFKARQLYHDREEITVMLDLRNQNG</sequence>
<organism evidence="11 12">
    <name type="scientific">Reinekea forsetii</name>
    <dbReference type="NCBI Taxonomy" id="1336806"/>
    <lineage>
        <taxon>Bacteria</taxon>
        <taxon>Pseudomonadati</taxon>
        <taxon>Pseudomonadota</taxon>
        <taxon>Gammaproteobacteria</taxon>
        <taxon>Oceanospirillales</taxon>
        <taxon>Saccharospirillaceae</taxon>
        <taxon>Reinekea</taxon>
    </lineage>
</organism>
<dbReference type="OrthoDB" id="154490at2"/>
<evidence type="ECO:0000256" key="2">
    <source>
        <dbReference type="ARBA" id="ARBA00022552"/>
    </source>
</evidence>
<evidence type="ECO:0000259" key="9">
    <source>
        <dbReference type="Pfam" id="PF18125"/>
    </source>
</evidence>
<dbReference type="InterPro" id="IPR029063">
    <property type="entry name" value="SAM-dependent_MTases_sf"/>
</dbReference>
<dbReference type="EMBL" id="CP011797">
    <property type="protein sequence ID" value="ATX76205.1"/>
    <property type="molecule type" value="Genomic_DNA"/>
</dbReference>
<feature type="domain" description="Ribosomal RNA large subunit methyltransferase M THUMP-like" evidence="10">
    <location>
        <begin position="79"/>
        <end position="162"/>
    </location>
</feature>
<keyword evidence="1" id="KW-0963">Cytoplasm</keyword>
<dbReference type="InterPro" id="IPR002877">
    <property type="entry name" value="RNA_MeTrfase_FtsJ_dom"/>
</dbReference>
<keyword evidence="12" id="KW-1185">Reference proteome</keyword>
<keyword evidence="5 7" id="KW-0949">S-adenosyl-L-methionine</keyword>
<keyword evidence="4 11" id="KW-0808">Transferase</keyword>
<dbReference type="InterPro" id="IPR048646">
    <property type="entry name" value="RlmM_THUMP-like"/>
</dbReference>
<gene>
    <name evidence="11" type="primary">rlmM</name>
    <name evidence="11" type="ORF">REIFOR_01052</name>
</gene>
<feature type="binding site" evidence="7">
    <location>
        <position position="259"/>
    </location>
    <ligand>
        <name>S-adenosyl-L-methionine</name>
        <dbReference type="ChEBI" id="CHEBI:59789"/>
    </ligand>
</feature>
<evidence type="ECO:0000256" key="6">
    <source>
        <dbReference type="PIRSR" id="PIRSR028774-1"/>
    </source>
</evidence>
<dbReference type="Pfam" id="PF01728">
    <property type="entry name" value="FtsJ"/>
    <property type="match status" value="1"/>
</dbReference>
<evidence type="ECO:0000313" key="11">
    <source>
        <dbReference type="EMBL" id="ATX76205.1"/>
    </source>
</evidence>
<accession>A0A2K8KN10</accession>
<feature type="binding site" evidence="7">
    <location>
        <position position="275"/>
    </location>
    <ligand>
        <name>S-adenosyl-L-methionine</name>
        <dbReference type="ChEBI" id="CHEBI:59789"/>
    </ligand>
</feature>
<dbReference type="GO" id="GO:0006364">
    <property type="term" value="P:rRNA processing"/>
    <property type="evidence" value="ECO:0007669"/>
    <property type="project" value="UniProtKB-KW"/>
</dbReference>
<dbReference type="Gene3D" id="3.30.70.2810">
    <property type="match status" value="1"/>
</dbReference>
<dbReference type="PANTHER" id="PTHR37524">
    <property type="entry name" value="RIBOSOMAL RNA LARGE SUBUNIT METHYLTRANSFERASE M"/>
    <property type="match status" value="1"/>
</dbReference>
<dbReference type="SUPFAM" id="SSF53335">
    <property type="entry name" value="S-adenosyl-L-methionine-dependent methyltransferases"/>
    <property type="match status" value="1"/>
</dbReference>
<feature type="binding site" evidence="7">
    <location>
        <begin position="220"/>
        <end position="223"/>
    </location>
    <ligand>
        <name>S-adenosyl-L-methionine</name>
        <dbReference type="ChEBI" id="CHEBI:59789"/>
    </ligand>
</feature>
<feature type="domain" description="RlmM ferredoxin-like" evidence="9">
    <location>
        <begin position="1"/>
        <end position="57"/>
    </location>
</feature>
<dbReference type="AlphaFoldDB" id="A0A2K8KN10"/>
<dbReference type="PIRSF" id="PIRSF028774">
    <property type="entry name" value="UCP028774"/>
    <property type="match status" value="1"/>
</dbReference>